<dbReference type="InterPro" id="IPR028994">
    <property type="entry name" value="Integrin_alpha_N"/>
</dbReference>
<keyword evidence="6" id="KW-0472">Membrane</keyword>
<protein>
    <submittedName>
        <fullName evidence="7">FG-GAP repeat-containing protein</fullName>
    </submittedName>
</protein>
<dbReference type="AlphaFoldDB" id="A0A1I1L774"/>
<dbReference type="PROSITE" id="PS51470">
    <property type="entry name" value="FG_GAP"/>
    <property type="match status" value="1"/>
</dbReference>
<evidence type="ECO:0000256" key="2">
    <source>
        <dbReference type="ARBA" id="ARBA00022737"/>
    </source>
</evidence>
<accession>A0A1I1L774</accession>
<dbReference type="SMART" id="SM00191">
    <property type="entry name" value="Int_alpha"/>
    <property type="match status" value="4"/>
</dbReference>
<dbReference type="Gene3D" id="2.130.10.130">
    <property type="entry name" value="Integrin alpha, N-terminal"/>
    <property type="match status" value="1"/>
</dbReference>
<dbReference type="PANTHER" id="PTHR23221">
    <property type="entry name" value="GLYCOSYLPHOSPHATIDYLINOSITOL PHOSPHOLIPASE D"/>
    <property type="match status" value="1"/>
</dbReference>
<keyword evidence="8" id="KW-1185">Reference proteome</keyword>
<evidence type="ECO:0000313" key="7">
    <source>
        <dbReference type="EMBL" id="SFC68947.1"/>
    </source>
</evidence>
<dbReference type="GO" id="GO:0016787">
    <property type="term" value="F:hydrolase activity"/>
    <property type="evidence" value="ECO:0007669"/>
    <property type="project" value="UniProtKB-KW"/>
</dbReference>
<dbReference type="InterPro" id="IPR013519">
    <property type="entry name" value="Int_alpha_beta-p"/>
</dbReference>
<name>A0A1I1L774_9ACTN</name>
<feature type="region of interest" description="Disordered" evidence="5">
    <location>
        <begin position="155"/>
        <end position="178"/>
    </location>
</feature>
<evidence type="ECO:0000256" key="6">
    <source>
        <dbReference type="SAM" id="Phobius"/>
    </source>
</evidence>
<dbReference type="Proteomes" id="UP000199207">
    <property type="component" value="Unassembled WGS sequence"/>
</dbReference>
<keyword evidence="6" id="KW-1133">Transmembrane helix</keyword>
<evidence type="ECO:0000313" key="8">
    <source>
        <dbReference type="Proteomes" id="UP000199207"/>
    </source>
</evidence>
<reference evidence="7 8" key="1">
    <citation type="submission" date="2016-10" db="EMBL/GenBank/DDBJ databases">
        <authorList>
            <person name="de Groot N.N."/>
        </authorList>
    </citation>
    <scope>NUCLEOTIDE SEQUENCE [LARGE SCALE GENOMIC DNA]</scope>
    <source>
        <strain evidence="7 8">CGMCC 4.5739</strain>
    </source>
</reference>
<evidence type="ECO:0000256" key="3">
    <source>
        <dbReference type="ARBA" id="ARBA00022801"/>
    </source>
</evidence>
<dbReference type="Pfam" id="PF01839">
    <property type="entry name" value="FG-GAP"/>
    <property type="match status" value="1"/>
</dbReference>
<keyword evidence="1" id="KW-0732">Signal</keyword>
<sequence length="515" mass="50738">MTGDRESIAISTRRFRVPIWLTPAVALAVVATGSALLAGSATGEPASAGPCAGGDYDFNGDGVRDTVIADPEATVNGQPGAGQVTVVYGDGQGVVQLHQDLTWVPGMAEAGDAFGFSLASYDRNQDGCADLVIGAPFEGIADADEAGSVWTVFGSHEGIGPDTGAESQNQSNADVPGAAEPGDLYGYALAAGETASHDPFLVVGVPGEDIGSVTDAGLIHYEGSGINANVHQDSAGVPGVAEPHDRLGASLSATAERLAVGSPGEAIGDKEFAGGVQIFDHAPTSGAPTPLGFLNQSAGPAAAEAGDRFGTAVALVPHPDGAGASYLAVGAPGEDVGSVGDENYISDGGSVAVFDVAADGTAVPMGPAVLQERSPGPDRSDAGDFLGQTVAATVHNGVLHLAIGVPGEEAVEDTTDHGGVLLATVTGTGVSGTRWFAPGHGLPSTAGDRMYTGTAVAAAPGHFLVGAAYESPGTAPGAVYTIPWDAPDGGAPSARFAPGEGGIPAGGTAFGSAVR</sequence>
<dbReference type="EMBL" id="FOLM01000005">
    <property type="protein sequence ID" value="SFC68947.1"/>
    <property type="molecule type" value="Genomic_DNA"/>
</dbReference>
<organism evidence="7 8">
    <name type="scientific">Streptomyces aidingensis</name>
    <dbReference type="NCBI Taxonomy" id="910347"/>
    <lineage>
        <taxon>Bacteria</taxon>
        <taxon>Bacillati</taxon>
        <taxon>Actinomycetota</taxon>
        <taxon>Actinomycetes</taxon>
        <taxon>Kitasatosporales</taxon>
        <taxon>Streptomycetaceae</taxon>
        <taxon>Streptomyces</taxon>
    </lineage>
</organism>
<keyword evidence="2" id="KW-0677">Repeat</keyword>
<keyword evidence="6" id="KW-0812">Transmembrane</keyword>
<dbReference type="SUPFAM" id="SSF69318">
    <property type="entry name" value="Integrin alpha N-terminal domain"/>
    <property type="match status" value="1"/>
</dbReference>
<keyword evidence="4" id="KW-0325">Glycoprotein</keyword>
<dbReference type="PANTHER" id="PTHR23221:SF7">
    <property type="entry name" value="PHOSPHATIDYLINOSITOL-GLYCAN-SPECIFIC PHOSPHOLIPASE D"/>
    <property type="match status" value="1"/>
</dbReference>
<gene>
    <name evidence="7" type="ORF">SAMN05421773_10587</name>
</gene>
<dbReference type="InterPro" id="IPR013517">
    <property type="entry name" value="FG-GAP"/>
</dbReference>
<keyword evidence="3" id="KW-0378">Hydrolase</keyword>
<dbReference type="STRING" id="910347.SAMN05421773_10587"/>
<proteinExistence type="predicted"/>
<evidence type="ECO:0000256" key="1">
    <source>
        <dbReference type="ARBA" id="ARBA00022729"/>
    </source>
</evidence>
<evidence type="ECO:0000256" key="4">
    <source>
        <dbReference type="ARBA" id="ARBA00023180"/>
    </source>
</evidence>
<evidence type="ECO:0000256" key="5">
    <source>
        <dbReference type="SAM" id="MobiDB-lite"/>
    </source>
</evidence>
<feature type="transmembrane region" description="Helical" evidence="6">
    <location>
        <begin position="20"/>
        <end position="41"/>
    </location>
</feature>